<keyword evidence="3" id="KW-1185">Reference proteome</keyword>
<evidence type="ECO:0000256" key="1">
    <source>
        <dbReference type="SAM" id="Phobius"/>
    </source>
</evidence>
<keyword evidence="1" id="KW-0812">Transmembrane</keyword>
<dbReference type="RefSeq" id="WP_344663000.1">
    <property type="nucleotide sequence ID" value="NZ_BAAAQM010000091.1"/>
</dbReference>
<dbReference type="Proteomes" id="UP001499854">
    <property type="component" value="Unassembled WGS sequence"/>
</dbReference>
<evidence type="ECO:0000313" key="3">
    <source>
        <dbReference type="Proteomes" id="UP001499854"/>
    </source>
</evidence>
<comment type="caution">
    <text evidence="2">The sequence shown here is derived from an EMBL/GenBank/DDBJ whole genome shotgun (WGS) entry which is preliminary data.</text>
</comment>
<proteinExistence type="predicted"/>
<name>A0ABN2TEL2_9ACTN</name>
<accession>A0ABN2TEL2</accession>
<feature type="transmembrane region" description="Helical" evidence="1">
    <location>
        <begin position="209"/>
        <end position="228"/>
    </location>
</feature>
<gene>
    <name evidence="2" type="ORF">GCM10009838_85880</name>
</gene>
<dbReference type="EMBL" id="BAAAQM010000091">
    <property type="protein sequence ID" value="GAA2006427.1"/>
    <property type="molecule type" value="Genomic_DNA"/>
</dbReference>
<reference evidence="2 3" key="1">
    <citation type="journal article" date="2019" name="Int. J. Syst. Evol. Microbiol.">
        <title>The Global Catalogue of Microorganisms (GCM) 10K type strain sequencing project: providing services to taxonomists for standard genome sequencing and annotation.</title>
        <authorList>
            <consortium name="The Broad Institute Genomics Platform"/>
            <consortium name="The Broad Institute Genome Sequencing Center for Infectious Disease"/>
            <person name="Wu L."/>
            <person name="Ma J."/>
        </authorList>
    </citation>
    <scope>NUCLEOTIDE SEQUENCE [LARGE SCALE GENOMIC DNA]</scope>
    <source>
        <strain evidence="2 3">JCM 16013</strain>
    </source>
</reference>
<evidence type="ECO:0000313" key="2">
    <source>
        <dbReference type="EMBL" id="GAA2006427.1"/>
    </source>
</evidence>
<feature type="transmembrane region" description="Helical" evidence="1">
    <location>
        <begin position="152"/>
        <end position="172"/>
    </location>
</feature>
<organism evidence="2 3">
    <name type="scientific">Catenulispora subtropica</name>
    <dbReference type="NCBI Taxonomy" id="450798"/>
    <lineage>
        <taxon>Bacteria</taxon>
        <taxon>Bacillati</taxon>
        <taxon>Actinomycetota</taxon>
        <taxon>Actinomycetes</taxon>
        <taxon>Catenulisporales</taxon>
        <taxon>Catenulisporaceae</taxon>
        <taxon>Catenulispora</taxon>
    </lineage>
</organism>
<sequence>MRDWNRRHCARRGHETYAPVGPGIEPELAARLRVETVHGPAWRCLRCGDFVIGEPRGSGPANEAPIVPRGKALRDLLILRVLAVERIGRGVVIAFIAWAVWKFGSDQNAVRQLFESDLTAFKPLANHFGWDVEHAGVVERIRKAFDYSPKSVHIVAGLLGGYALLETVEGVGLWMVKRWGEYLTAVGTAIFLPLEIWDGLNKIHEHKSWVLAACTFAINVGAIVYLLLSKRLFGIRGGGEAFEAARHADALLTVEIAACGGTMPQARAAAGEIALEKAAQLSVDPAAGEHVGEHAGGHAGEPAGGV</sequence>
<keyword evidence="1" id="KW-0472">Membrane</keyword>
<protein>
    <submittedName>
        <fullName evidence="2">DUF2127 domain-containing protein</fullName>
    </submittedName>
</protein>
<dbReference type="Pfam" id="PF09900">
    <property type="entry name" value="DUF2127"/>
    <property type="match status" value="1"/>
</dbReference>
<dbReference type="InterPro" id="IPR021125">
    <property type="entry name" value="DUF2127"/>
</dbReference>
<keyword evidence="1" id="KW-1133">Transmembrane helix</keyword>